<dbReference type="EMBL" id="JALHLG010000011">
    <property type="protein sequence ID" value="MCJ2187061.1"/>
    <property type="molecule type" value="Genomic_DNA"/>
</dbReference>
<gene>
    <name evidence="4" type="ORF">MTR66_09565</name>
</gene>
<accession>A0ABT0BPT9</accession>
<dbReference type="PANTHER" id="PTHR11783">
    <property type="entry name" value="SULFOTRANSFERASE SULT"/>
    <property type="match status" value="1"/>
</dbReference>
<evidence type="ECO:0000256" key="2">
    <source>
        <dbReference type="ARBA" id="ARBA00022679"/>
    </source>
</evidence>
<comment type="similarity">
    <text evidence="1">Belongs to the sulfotransferase 1 family.</text>
</comment>
<proteinExistence type="inferred from homology"/>
<sequence>MAKINLIATYPKSGTTWTRILLDSLRQGGAEVGINGVSLTIHLSYRYWIDEQLMMETVDLPKEWQRGLQGRALRALHEDGTERTMFGTTHAAHPEAVDAELLFPPTTVERVLYMVRNPLSVAPSYADFMGLPLDRAIDQLADPRNTLGVGSDIHHGPNFPAFLGSWSQHVRSWRESGLEVMIVRYEDLLDDGHHTLTSIARFLGLPDDGAVVETALGSHRFDRLRQQEAQDGFVGSHYREKRFFRSGSSTAWRSELSAPQVARIVEVHGEEMARYGYLP</sequence>
<evidence type="ECO:0000313" key="4">
    <source>
        <dbReference type="EMBL" id="MCJ2187061.1"/>
    </source>
</evidence>
<dbReference type="RefSeq" id="WP_243920268.1">
    <property type="nucleotide sequence ID" value="NZ_JALHLG010000011.1"/>
</dbReference>
<keyword evidence="2" id="KW-0808">Transferase</keyword>
<feature type="domain" description="Sulfotransferase" evidence="3">
    <location>
        <begin position="6"/>
        <end position="275"/>
    </location>
</feature>
<name>A0ABT0BPT9_9SPHN</name>
<dbReference type="Pfam" id="PF00685">
    <property type="entry name" value="Sulfotransfer_1"/>
    <property type="match status" value="1"/>
</dbReference>
<dbReference type="SUPFAM" id="SSF52540">
    <property type="entry name" value="P-loop containing nucleoside triphosphate hydrolases"/>
    <property type="match status" value="1"/>
</dbReference>
<protein>
    <submittedName>
        <fullName evidence="4">Sulfotransferase domain-containing protein</fullName>
    </submittedName>
</protein>
<evidence type="ECO:0000259" key="3">
    <source>
        <dbReference type="Pfam" id="PF00685"/>
    </source>
</evidence>
<evidence type="ECO:0000256" key="1">
    <source>
        <dbReference type="ARBA" id="ARBA00005771"/>
    </source>
</evidence>
<comment type="caution">
    <text evidence="4">The sequence shown here is derived from an EMBL/GenBank/DDBJ whole genome shotgun (WGS) entry which is preliminary data.</text>
</comment>
<dbReference type="InterPro" id="IPR027417">
    <property type="entry name" value="P-loop_NTPase"/>
</dbReference>
<reference evidence="4 5" key="1">
    <citation type="submission" date="2022-04" db="EMBL/GenBank/DDBJ databases">
        <title>Identification of a novel bacterium isolated from mangrove sediments.</title>
        <authorList>
            <person name="Pan X."/>
        </authorList>
    </citation>
    <scope>NUCLEOTIDE SEQUENCE [LARGE SCALE GENOMIC DNA]</scope>
    <source>
        <strain evidence="4 5">B2638</strain>
    </source>
</reference>
<dbReference type="Proteomes" id="UP001202281">
    <property type="component" value="Unassembled WGS sequence"/>
</dbReference>
<keyword evidence="5" id="KW-1185">Reference proteome</keyword>
<organism evidence="4 5">
    <name type="scientific">Novosphingobium beihaiensis</name>
    <dbReference type="NCBI Taxonomy" id="2930389"/>
    <lineage>
        <taxon>Bacteria</taxon>
        <taxon>Pseudomonadati</taxon>
        <taxon>Pseudomonadota</taxon>
        <taxon>Alphaproteobacteria</taxon>
        <taxon>Sphingomonadales</taxon>
        <taxon>Sphingomonadaceae</taxon>
        <taxon>Novosphingobium</taxon>
    </lineage>
</organism>
<evidence type="ECO:0000313" key="5">
    <source>
        <dbReference type="Proteomes" id="UP001202281"/>
    </source>
</evidence>
<dbReference type="Gene3D" id="3.40.50.300">
    <property type="entry name" value="P-loop containing nucleotide triphosphate hydrolases"/>
    <property type="match status" value="1"/>
</dbReference>
<dbReference type="InterPro" id="IPR000863">
    <property type="entry name" value="Sulfotransferase_dom"/>
</dbReference>